<feature type="compositionally biased region" description="Basic and acidic residues" evidence="5">
    <location>
        <begin position="88"/>
        <end position="99"/>
    </location>
</feature>
<proteinExistence type="inferred from homology"/>
<gene>
    <name evidence="8" type="primary">LOC110974872</name>
</gene>
<feature type="region of interest" description="Disordered" evidence="5">
    <location>
        <begin position="54"/>
        <end position="106"/>
    </location>
</feature>
<dbReference type="KEGG" id="aplc:110974872"/>
<evidence type="ECO:0000313" key="7">
    <source>
        <dbReference type="Proteomes" id="UP000694845"/>
    </source>
</evidence>
<dbReference type="Proteomes" id="UP000694845">
    <property type="component" value="Unplaced"/>
</dbReference>
<reference evidence="8" key="1">
    <citation type="submission" date="2025-08" db="UniProtKB">
        <authorList>
            <consortium name="RefSeq"/>
        </authorList>
    </citation>
    <scope>IDENTIFICATION</scope>
</reference>
<dbReference type="PROSITE" id="PS50174">
    <property type="entry name" value="G_PATCH"/>
    <property type="match status" value="1"/>
</dbReference>
<dbReference type="PANTHER" id="PTHR15818">
    <property type="entry name" value="G PATCH AND KOW-CONTAINING"/>
    <property type="match status" value="1"/>
</dbReference>
<dbReference type="InterPro" id="IPR014722">
    <property type="entry name" value="Rib_uL2_dom2"/>
</dbReference>
<dbReference type="Pfam" id="PF12656">
    <property type="entry name" value="G-patch_2"/>
    <property type="match status" value="1"/>
</dbReference>
<feature type="domain" description="G-patch" evidence="6">
    <location>
        <begin position="176"/>
        <end position="222"/>
    </location>
</feature>
<dbReference type="InterPro" id="IPR041994">
    <property type="entry name" value="GPKOW_KOW2"/>
</dbReference>
<keyword evidence="3" id="KW-0677">Repeat</keyword>
<dbReference type="SMART" id="SM00443">
    <property type="entry name" value="G_patch"/>
    <property type="match status" value="1"/>
</dbReference>
<dbReference type="AlphaFoldDB" id="A0A8B7XR59"/>
<sequence length="565" mass="63983">MNGDSLMAEPKEDGMKVSFSFSKKKTSTVLDKNVHIPSAVGGNDQETDFVHALEGREVKSNKPKEKEKPLVIPLIKRNAYGSHGSQQSDERKTAEDRSEILNTSADNLDDDAIKEIIQDAAQYNEEWEGRDREDVNLTIPLLMQNRAPEGTETDEKLDVSIRPDEASAADYDQVPIEQFGMAMLRGMGWKEHEGIGAKMKKVVKPIEAVLRPKGQGLGADRRPGDMLERKRSLKVKPGDKKEEEEVKRFSKGVGVLVCSGAHKNLYGKIEGVDEDNARLVIKLALSGQAVTLSQYNVTIVEKEEYKRFSKDISHFSKGWEKSQGKGSQRDYRQSEYRSSKDKDSNKYRTSNHNKTSDSPGERYGDSSVKGKDSGSPRNGHPREDKMSDWNHKDKPFETQYSDRKERSLERCGKRRKIDKTSRSEIINSGDTHIGNAESKYQTCWLRPDLRVRFIDREYKKGRYYNSKVCIVDVVAHGICTCQSENGRILEDIEQGMVETLIPKTEMACVMIVAGKYSGQLGSLVKRDKAKAKADVQLLRDRNQIKRLDFDDICEYAGNIHNEEDY</sequence>
<evidence type="ECO:0000256" key="4">
    <source>
        <dbReference type="ARBA" id="ARBA00023242"/>
    </source>
</evidence>
<dbReference type="InterPro" id="IPR041993">
    <property type="entry name" value="GPKOW_KOW1"/>
</dbReference>
<protein>
    <submittedName>
        <fullName evidence="8">G patch domain and KOW motifs-containing protein-like isoform X1</fullName>
    </submittedName>
</protein>
<feature type="compositionally biased region" description="Polar residues" evidence="5">
    <location>
        <begin position="347"/>
        <end position="358"/>
    </location>
</feature>
<evidence type="ECO:0000256" key="2">
    <source>
        <dbReference type="ARBA" id="ARBA00010966"/>
    </source>
</evidence>
<dbReference type="InterPro" id="IPR005824">
    <property type="entry name" value="KOW"/>
</dbReference>
<dbReference type="InterPro" id="IPR045166">
    <property type="entry name" value="Spp2-like"/>
</dbReference>
<dbReference type="GeneID" id="110974872"/>
<feature type="region of interest" description="Disordered" evidence="5">
    <location>
        <begin position="316"/>
        <end position="416"/>
    </location>
</feature>
<dbReference type="CDD" id="cd13153">
    <property type="entry name" value="KOW_GPKOW_B"/>
    <property type="match status" value="1"/>
</dbReference>
<dbReference type="Gene3D" id="2.30.30.30">
    <property type="match status" value="1"/>
</dbReference>
<evidence type="ECO:0000256" key="5">
    <source>
        <dbReference type="SAM" id="MobiDB-lite"/>
    </source>
</evidence>
<dbReference type="InterPro" id="IPR000467">
    <property type="entry name" value="G_patch_dom"/>
</dbReference>
<accession>A0A8B7XR59</accession>
<dbReference type="RefSeq" id="XP_022082480.1">
    <property type="nucleotide sequence ID" value="XM_022226788.1"/>
</dbReference>
<feature type="compositionally biased region" description="Basic and acidic residues" evidence="5">
    <location>
        <begin position="54"/>
        <end position="69"/>
    </location>
</feature>
<dbReference type="PANTHER" id="PTHR15818:SF2">
    <property type="entry name" value="G-PATCH DOMAIN AND KOW MOTIFS-CONTAINING PROTEIN"/>
    <property type="match status" value="1"/>
</dbReference>
<evidence type="ECO:0000259" key="6">
    <source>
        <dbReference type="PROSITE" id="PS50174"/>
    </source>
</evidence>
<feature type="compositionally biased region" description="Basic and acidic residues" evidence="5">
    <location>
        <begin position="316"/>
        <end position="346"/>
    </location>
</feature>
<dbReference type="OrthoDB" id="5577072at2759"/>
<evidence type="ECO:0000256" key="1">
    <source>
        <dbReference type="ARBA" id="ARBA00004123"/>
    </source>
</evidence>
<dbReference type="Pfam" id="PF25088">
    <property type="entry name" value="GPKOW_C"/>
    <property type="match status" value="1"/>
</dbReference>
<dbReference type="GO" id="GO:0005681">
    <property type="term" value="C:spliceosomal complex"/>
    <property type="evidence" value="ECO:0007669"/>
    <property type="project" value="TreeGrafter"/>
</dbReference>
<dbReference type="InterPro" id="IPR026822">
    <property type="entry name" value="Spp2/MOS2_G-patch"/>
</dbReference>
<keyword evidence="7" id="KW-1185">Reference proteome</keyword>
<comment type="similarity">
    <text evidence="2">Belongs to the MOS2 family.</text>
</comment>
<dbReference type="OMA" id="AHKDKEK"/>
<feature type="compositionally biased region" description="Basic and acidic residues" evidence="5">
    <location>
        <begin position="359"/>
        <end position="411"/>
    </location>
</feature>
<dbReference type="SMART" id="SM00739">
    <property type="entry name" value="KOW"/>
    <property type="match status" value="2"/>
</dbReference>
<organism evidence="7 8">
    <name type="scientific">Acanthaster planci</name>
    <name type="common">Crown-of-thorns starfish</name>
    <dbReference type="NCBI Taxonomy" id="133434"/>
    <lineage>
        <taxon>Eukaryota</taxon>
        <taxon>Metazoa</taxon>
        <taxon>Echinodermata</taxon>
        <taxon>Eleutherozoa</taxon>
        <taxon>Asterozoa</taxon>
        <taxon>Asteroidea</taxon>
        <taxon>Valvatacea</taxon>
        <taxon>Valvatida</taxon>
        <taxon>Acanthasteridae</taxon>
        <taxon>Acanthaster</taxon>
    </lineage>
</organism>
<comment type="subcellular location">
    <subcellularLocation>
        <location evidence="1">Nucleus</location>
    </subcellularLocation>
</comment>
<evidence type="ECO:0000256" key="3">
    <source>
        <dbReference type="ARBA" id="ARBA00022737"/>
    </source>
</evidence>
<dbReference type="GO" id="GO:0003676">
    <property type="term" value="F:nucleic acid binding"/>
    <property type="evidence" value="ECO:0007669"/>
    <property type="project" value="InterPro"/>
</dbReference>
<dbReference type="CDD" id="cd13152">
    <property type="entry name" value="KOW_GPKOW_A"/>
    <property type="match status" value="1"/>
</dbReference>
<keyword evidence="4" id="KW-0539">Nucleus</keyword>
<evidence type="ECO:0000313" key="8">
    <source>
        <dbReference type="RefSeq" id="XP_022082480.1"/>
    </source>
</evidence>
<name>A0A8B7XR59_ACAPL</name>
<dbReference type="GO" id="GO:0000398">
    <property type="term" value="P:mRNA splicing, via spliceosome"/>
    <property type="evidence" value="ECO:0007669"/>
    <property type="project" value="InterPro"/>
</dbReference>